<keyword evidence="3" id="KW-1185">Reference proteome</keyword>
<feature type="region of interest" description="Disordered" evidence="1">
    <location>
        <begin position="138"/>
        <end position="175"/>
    </location>
</feature>
<reference evidence="2 3" key="1">
    <citation type="submission" date="2024-05" db="EMBL/GenBank/DDBJ databases">
        <authorList>
            <person name="Jiang F."/>
        </authorList>
    </citation>
    <scope>NUCLEOTIDE SEQUENCE [LARGE SCALE GENOMIC DNA]</scope>
    <source>
        <strain evidence="2 3">LZ166</strain>
    </source>
</reference>
<comment type="caution">
    <text evidence="2">The sequence shown here is derived from an EMBL/GenBank/DDBJ whole genome shotgun (WGS) entry which is preliminary data.</text>
</comment>
<dbReference type="RefSeq" id="WP_367957655.1">
    <property type="nucleotide sequence ID" value="NZ_JBDPGJ010000015.1"/>
</dbReference>
<protein>
    <recommendedName>
        <fullName evidence="4">Growth inhibitor PemK</fullName>
    </recommendedName>
</protein>
<evidence type="ECO:0000313" key="2">
    <source>
        <dbReference type="EMBL" id="MEX0409788.1"/>
    </source>
</evidence>
<feature type="compositionally biased region" description="Basic and acidic residues" evidence="1">
    <location>
        <begin position="138"/>
        <end position="157"/>
    </location>
</feature>
<organism evidence="2 3">
    <name type="scientific">Aquibium pacificus</name>
    <dbReference type="NCBI Taxonomy" id="3153579"/>
    <lineage>
        <taxon>Bacteria</taxon>
        <taxon>Pseudomonadati</taxon>
        <taxon>Pseudomonadota</taxon>
        <taxon>Alphaproteobacteria</taxon>
        <taxon>Hyphomicrobiales</taxon>
        <taxon>Phyllobacteriaceae</taxon>
        <taxon>Aquibium</taxon>
    </lineage>
</organism>
<evidence type="ECO:0008006" key="4">
    <source>
        <dbReference type="Google" id="ProtNLM"/>
    </source>
</evidence>
<evidence type="ECO:0000313" key="3">
    <source>
        <dbReference type="Proteomes" id="UP001556692"/>
    </source>
</evidence>
<name>A0ABV3SSL6_9HYPH</name>
<accession>A0ABV3SSL6</accession>
<proteinExistence type="predicted"/>
<dbReference type="Proteomes" id="UP001556692">
    <property type="component" value="Unassembled WGS sequence"/>
</dbReference>
<evidence type="ECO:0000256" key="1">
    <source>
        <dbReference type="SAM" id="MobiDB-lite"/>
    </source>
</evidence>
<sequence>MSRSPSKTEPKPGLVIRYGYLWRDEAKRGQEEGVKDRPCAVVFATKREDDRSTVYVVPITHTPPSKPEHAIEVPAATKKRLGLDHARSWVITNELNMFTWPGYDLRPVGRPGDSRGFAYGVLPKVMTSDLIESVRERQREGQLRAVNRDERSKEQAKALKRLKTRGPSQDREPEG</sequence>
<dbReference type="EMBL" id="JBDPGJ010000015">
    <property type="protein sequence ID" value="MEX0409788.1"/>
    <property type="molecule type" value="Genomic_DNA"/>
</dbReference>
<gene>
    <name evidence="2" type="ORF">ABGN05_29620</name>
</gene>